<dbReference type="InterPro" id="IPR005754">
    <property type="entry name" value="Sortase"/>
</dbReference>
<accession>A0A6N9YRX8</accession>
<dbReference type="GO" id="GO:0016787">
    <property type="term" value="F:hydrolase activity"/>
    <property type="evidence" value="ECO:0007669"/>
    <property type="project" value="UniProtKB-KW"/>
</dbReference>
<feature type="signal peptide" evidence="3">
    <location>
        <begin position="1"/>
        <end position="24"/>
    </location>
</feature>
<name>A0A6N9YRX8_9ACTN</name>
<organism evidence="4 5">
    <name type="scientific">Phytoactinopolyspora alkaliphila</name>
    <dbReference type="NCBI Taxonomy" id="1783498"/>
    <lineage>
        <taxon>Bacteria</taxon>
        <taxon>Bacillati</taxon>
        <taxon>Actinomycetota</taxon>
        <taxon>Actinomycetes</taxon>
        <taxon>Jiangellales</taxon>
        <taxon>Jiangellaceae</taxon>
        <taxon>Phytoactinopolyspora</taxon>
    </lineage>
</organism>
<dbReference type="Gene3D" id="2.40.260.10">
    <property type="entry name" value="Sortase"/>
    <property type="match status" value="1"/>
</dbReference>
<reference evidence="4 5" key="1">
    <citation type="submission" date="2020-02" db="EMBL/GenBank/DDBJ databases">
        <authorList>
            <person name="Li X.-J."/>
            <person name="Feng X.-M."/>
        </authorList>
    </citation>
    <scope>NUCLEOTIDE SEQUENCE [LARGE SCALE GENOMIC DNA]</scope>
    <source>
        <strain evidence="4 5">CGMCC 4.7225</strain>
    </source>
</reference>
<gene>
    <name evidence="4" type="ORF">G1H11_21010</name>
</gene>
<dbReference type="Pfam" id="PF04203">
    <property type="entry name" value="Sortase"/>
    <property type="match status" value="1"/>
</dbReference>
<proteinExistence type="predicted"/>
<dbReference type="AlphaFoldDB" id="A0A6N9YRX8"/>
<dbReference type="SUPFAM" id="SSF63817">
    <property type="entry name" value="Sortase"/>
    <property type="match status" value="1"/>
</dbReference>
<evidence type="ECO:0000313" key="4">
    <source>
        <dbReference type="EMBL" id="NED97783.1"/>
    </source>
</evidence>
<evidence type="ECO:0000256" key="3">
    <source>
        <dbReference type="SAM" id="SignalP"/>
    </source>
</evidence>
<evidence type="ECO:0000313" key="5">
    <source>
        <dbReference type="Proteomes" id="UP000469185"/>
    </source>
</evidence>
<dbReference type="CDD" id="cd05829">
    <property type="entry name" value="Sortase_F"/>
    <property type="match status" value="1"/>
</dbReference>
<evidence type="ECO:0000256" key="1">
    <source>
        <dbReference type="ARBA" id="ARBA00022801"/>
    </source>
</evidence>
<feature type="region of interest" description="Disordered" evidence="2">
    <location>
        <begin position="53"/>
        <end position="79"/>
    </location>
</feature>
<dbReference type="Proteomes" id="UP000469185">
    <property type="component" value="Unassembled WGS sequence"/>
</dbReference>
<keyword evidence="3" id="KW-0732">Signal</keyword>
<keyword evidence="5" id="KW-1185">Reference proteome</keyword>
<feature type="chain" id="PRO_5038392623" evidence="3">
    <location>
        <begin position="25"/>
        <end position="224"/>
    </location>
</feature>
<protein>
    <submittedName>
        <fullName evidence="4">Class F sortase</fullName>
    </submittedName>
</protein>
<sequence length="224" mass="23518">MNRRTLWLPATVTGLAAVIATITAAGLTAWTEPTGTAGKTVASISADVRPGAEALEPAENRPVIERNQATPPPLPDVRPPERVTLAAAGIDAEVVPVGVEPDGQMELPENPDVLGWYMYGAAAGDEQGSVVLAGHVDSAGYGLGQLARLGEAAPGDEVVIETTDDRNVRYIVDRVESFAKSELPTAEIFHRGGEERLVMITCGGDFDERAGSYSENTVVTAVRA</sequence>
<comment type="caution">
    <text evidence="4">The sequence shown here is derived from an EMBL/GenBank/DDBJ whole genome shotgun (WGS) entry which is preliminary data.</text>
</comment>
<dbReference type="EMBL" id="JAAGOB010000013">
    <property type="protein sequence ID" value="NED97783.1"/>
    <property type="molecule type" value="Genomic_DNA"/>
</dbReference>
<dbReference type="RefSeq" id="WP_163820551.1">
    <property type="nucleotide sequence ID" value="NZ_JAAGOB010000013.1"/>
</dbReference>
<evidence type="ECO:0000256" key="2">
    <source>
        <dbReference type="SAM" id="MobiDB-lite"/>
    </source>
</evidence>
<keyword evidence="1" id="KW-0378">Hydrolase</keyword>
<dbReference type="InterPro" id="IPR042001">
    <property type="entry name" value="Sortase_F"/>
</dbReference>
<dbReference type="InterPro" id="IPR023365">
    <property type="entry name" value="Sortase_dom-sf"/>
</dbReference>